<reference evidence="1 2" key="1">
    <citation type="submission" date="2016-10" db="EMBL/GenBank/DDBJ databases">
        <authorList>
            <person name="de Groot N.N."/>
        </authorList>
    </citation>
    <scope>NUCLEOTIDE SEQUENCE [LARGE SCALE GENOMIC DNA]</scope>
    <source>
        <strain evidence="1 2">CGMCC 4.6858</strain>
    </source>
</reference>
<protein>
    <submittedName>
        <fullName evidence="1">Uncharacterized protein</fullName>
    </submittedName>
</protein>
<organism evidence="1 2">
    <name type="scientific">Nocardioides lianchengensis</name>
    <dbReference type="NCBI Taxonomy" id="1045774"/>
    <lineage>
        <taxon>Bacteria</taxon>
        <taxon>Bacillati</taxon>
        <taxon>Actinomycetota</taxon>
        <taxon>Actinomycetes</taxon>
        <taxon>Propionibacteriales</taxon>
        <taxon>Nocardioidaceae</taxon>
        <taxon>Nocardioides</taxon>
    </lineage>
</organism>
<dbReference type="EMBL" id="FMZM01000007">
    <property type="protein sequence ID" value="SDD28533.1"/>
    <property type="molecule type" value="Genomic_DNA"/>
</dbReference>
<dbReference type="RefSeq" id="WP_090856875.1">
    <property type="nucleotide sequence ID" value="NZ_FMZM01000007.1"/>
</dbReference>
<accession>A0A1G6THI8</accession>
<evidence type="ECO:0000313" key="1">
    <source>
        <dbReference type="EMBL" id="SDD28533.1"/>
    </source>
</evidence>
<evidence type="ECO:0000313" key="2">
    <source>
        <dbReference type="Proteomes" id="UP000199034"/>
    </source>
</evidence>
<gene>
    <name evidence="1" type="ORF">SAMN05421872_10781</name>
</gene>
<dbReference type="AlphaFoldDB" id="A0A1G6THI8"/>
<sequence length="147" mass="16225">MRMHRILAALLGLALLGLMPTSLSTPASAAGVAPAAASAPAVARAAKLPRELHDRSARRGDRWFIKGRVTPQGGRKVVVIKRKVGPHKAWRTWKKVRADRQGRFRVEVAFPDSTRSTWFYKGGVKATAKYQAGRTDKIYTVCRRSSC</sequence>
<dbReference type="Proteomes" id="UP000199034">
    <property type="component" value="Unassembled WGS sequence"/>
</dbReference>
<keyword evidence="2" id="KW-1185">Reference proteome</keyword>
<name>A0A1G6THI8_9ACTN</name>
<proteinExistence type="predicted"/>